<comment type="pathway">
    <text evidence="1 8">Amino-acid biosynthesis; L-tryptophan biosynthesis; L-tryptophan from chorismate: step 5/5.</text>
</comment>
<dbReference type="Gene3D" id="3.20.20.70">
    <property type="entry name" value="Aldolase class I"/>
    <property type="match status" value="1"/>
</dbReference>
<evidence type="ECO:0000256" key="6">
    <source>
        <dbReference type="ARBA" id="ARBA00023239"/>
    </source>
</evidence>
<comment type="subunit">
    <text evidence="2 8">Tetramer of two alpha and two beta chains.</text>
</comment>
<accession>A0A5C2H8E0</accession>
<dbReference type="Proteomes" id="UP000322726">
    <property type="component" value="Chromosome"/>
</dbReference>
<dbReference type="UniPathway" id="UPA00035">
    <property type="reaction ID" value="UER00044"/>
</dbReference>
<reference evidence="10 11" key="3">
    <citation type="submission" date="2019-09" db="EMBL/GenBank/DDBJ databases">
        <title>Taxonomic note: a critical rebuttal of the proposed division of the genus Arcobacter into six genera, emended descriptions of Arcobacter anaerophilus and the genus Arcobacter, and an assessment of genus-level boundaries for Epsilonproteobacteria using in silico genomic comparator tools.</title>
        <authorList>
            <person name="On S.L.W."/>
            <person name="Miller W.G."/>
            <person name="Biggs P."/>
            <person name="Cornelius A."/>
            <person name="Vandamme P."/>
        </authorList>
    </citation>
    <scope>NUCLEOTIDE SEQUENCE [LARGE SCALE GENOMIC DNA]</scope>
    <source>
        <strain evidence="10 11">LMG 26638</strain>
    </source>
</reference>
<reference evidence="10 11" key="2">
    <citation type="submission" date="2019-09" db="EMBL/GenBank/DDBJ databases">
        <title>Complete genome sequencing of four Arcobacter species reveals a diverse suite of mobile elements.</title>
        <authorList>
            <person name="Miller W.G."/>
            <person name="Yee E."/>
            <person name="Bono J.L."/>
        </authorList>
    </citation>
    <scope>NUCLEOTIDE SEQUENCE [LARGE SCALE GENOMIC DNA]</scope>
    <source>
        <strain evidence="10 11">LMG 26638</strain>
    </source>
</reference>
<evidence type="ECO:0000256" key="2">
    <source>
        <dbReference type="ARBA" id="ARBA00011270"/>
    </source>
</evidence>
<keyword evidence="6 8" id="KW-0456">Lyase</keyword>
<dbReference type="PROSITE" id="PS00167">
    <property type="entry name" value="TRP_SYNTHASE_ALPHA"/>
    <property type="match status" value="1"/>
</dbReference>
<dbReference type="RefSeq" id="WP_130233982.1">
    <property type="nucleotide sequence ID" value="NZ_BMEF01000006.1"/>
</dbReference>
<sequence length="251" mass="27905">MSENIEKKLVGYITSSMPDSEFTVDLAYNMKDAGVDTLELGIPFSDPVADGPVIEKANLIALNNGFKLKDLFEVSSKIGKDIDTLWMGYMNPFYHYGIEKFLQKADEYGINGTIIPDVPFEMAQNLQALFDKYNKVNISFVAPTHSEERIEEVTKNAQKFIYMVAYAGITGSGQSEDLTKVIENVRKYSNTPLYIGFGVDEKTCKEKAKGVDGVIVGSAFVKHLIDDSLSNAEKISKITSIAKEIKQKINE</sequence>
<name>A0A5C2H8E0_9BACT</name>
<gene>
    <name evidence="8 10" type="primary">trpA</name>
    <name evidence="10" type="ORF">APAC_2011</name>
</gene>
<evidence type="ECO:0000256" key="3">
    <source>
        <dbReference type="ARBA" id="ARBA00022605"/>
    </source>
</evidence>
<dbReference type="PANTHER" id="PTHR43406:SF1">
    <property type="entry name" value="TRYPTOPHAN SYNTHASE ALPHA CHAIN, CHLOROPLASTIC"/>
    <property type="match status" value="1"/>
</dbReference>
<keyword evidence="5 8" id="KW-0057">Aromatic amino acid biosynthesis</keyword>
<keyword evidence="11" id="KW-1185">Reference proteome</keyword>
<evidence type="ECO:0000256" key="8">
    <source>
        <dbReference type="HAMAP-Rule" id="MF_00131"/>
    </source>
</evidence>
<feature type="active site" description="Proton acceptor" evidence="8">
    <location>
        <position position="39"/>
    </location>
</feature>
<dbReference type="KEGG" id="apai:APAC_2011"/>
<dbReference type="EC" id="4.2.1.20" evidence="8"/>
<evidence type="ECO:0000313" key="11">
    <source>
        <dbReference type="Proteomes" id="UP000322726"/>
    </source>
</evidence>
<protein>
    <recommendedName>
        <fullName evidence="8">Tryptophan synthase alpha chain</fullName>
        <ecNumber evidence="8">4.2.1.20</ecNumber>
    </recommendedName>
</protein>
<feature type="active site" description="Proton acceptor" evidence="8">
    <location>
        <position position="50"/>
    </location>
</feature>
<dbReference type="GO" id="GO:0005829">
    <property type="term" value="C:cytosol"/>
    <property type="evidence" value="ECO:0007669"/>
    <property type="project" value="TreeGrafter"/>
</dbReference>
<dbReference type="InterPro" id="IPR013785">
    <property type="entry name" value="Aldolase_TIM"/>
</dbReference>
<keyword evidence="4 8" id="KW-0822">Tryptophan biosynthesis</keyword>
<comment type="catalytic activity">
    <reaction evidence="7 8">
        <text>(1S,2R)-1-C-(indol-3-yl)glycerol 3-phosphate + L-serine = D-glyceraldehyde 3-phosphate + L-tryptophan + H2O</text>
        <dbReference type="Rhea" id="RHEA:10532"/>
        <dbReference type="ChEBI" id="CHEBI:15377"/>
        <dbReference type="ChEBI" id="CHEBI:33384"/>
        <dbReference type="ChEBI" id="CHEBI:57912"/>
        <dbReference type="ChEBI" id="CHEBI:58866"/>
        <dbReference type="ChEBI" id="CHEBI:59776"/>
        <dbReference type="EC" id="4.2.1.20"/>
    </reaction>
</comment>
<dbReference type="PANTHER" id="PTHR43406">
    <property type="entry name" value="TRYPTOPHAN SYNTHASE, ALPHA CHAIN"/>
    <property type="match status" value="1"/>
</dbReference>
<evidence type="ECO:0000256" key="1">
    <source>
        <dbReference type="ARBA" id="ARBA00004733"/>
    </source>
</evidence>
<dbReference type="EMBL" id="CP035928">
    <property type="protein sequence ID" value="QEP35083.1"/>
    <property type="molecule type" value="Genomic_DNA"/>
</dbReference>
<proteinExistence type="inferred from homology"/>
<dbReference type="SUPFAM" id="SSF51366">
    <property type="entry name" value="Ribulose-phoshate binding barrel"/>
    <property type="match status" value="1"/>
</dbReference>
<evidence type="ECO:0000313" key="10">
    <source>
        <dbReference type="EMBL" id="QEP35083.1"/>
    </source>
</evidence>
<evidence type="ECO:0000256" key="9">
    <source>
        <dbReference type="RuleBase" id="RU003662"/>
    </source>
</evidence>
<dbReference type="InterPro" id="IPR002028">
    <property type="entry name" value="Trp_synthase_suA"/>
</dbReference>
<organism evidence="10 11">
    <name type="scientific">Malaciobacter pacificus</name>
    <dbReference type="NCBI Taxonomy" id="1080223"/>
    <lineage>
        <taxon>Bacteria</taxon>
        <taxon>Pseudomonadati</taxon>
        <taxon>Campylobacterota</taxon>
        <taxon>Epsilonproteobacteria</taxon>
        <taxon>Campylobacterales</taxon>
        <taxon>Arcobacteraceae</taxon>
        <taxon>Malaciobacter</taxon>
    </lineage>
</organism>
<dbReference type="GO" id="GO:0004834">
    <property type="term" value="F:tryptophan synthase activity"/>
    <property type="evidence" value="ECO:0007669"/>
    <property type="project" value="UniProtKB-UniRule"/>
</dbReference>
<evidence type="ECO:0000256" key="7">
    <source>
        <dbReference type="ARBA" id="ARBA00049047"/>
    </source>
</evidence>
<evidence type="ECO:0000256" key="4">
    <source>
        <dbReference type="ARBA" id="ARBA00022822"/>
    </source>
</evidence>
<evidence type="ECO:0000256" key="5">
    <source>
        <dbReference type="ARBA" id="ARBA00023141"/>
    </source>
</evidence>
<reference evidence="11" key="1">
    <citation type="submission" date="2019-09" db="EMBL/GenBank/DDBJ databases">
        <title>Complete genome sequencing of four Arcobacter species reveals a diverse suite of mobile elements.</title>
        <authorList>
            <person name="On S.L.W."/>
            <person name="Miller W.G."/>
            <person name="Biggs P."/>
            <person name="Cornelius A."/>
            <person name="Vandamme P."/>
        </authorList>
    </citation>
    <scope>NUCLEOTIDE SEQUENCE [LARGE SCALE GENOMIC DNA]</scope>
    <source>
        <strain evidence="11">LMG 26638</strain>
    </source>
</reference>
<dbReference type="CDD" id="cd04724">
    <property type="entry name" value="Tryptophan_synthase_alpha"/>
    <property type="match status" value="1"/>
</dbReference>
<dbReference type="HAMAP" id="MF_00131">
    <property type="entry name" value="Trp_synth_alpha"/>
    <property type="match status" value="1"/>
</dbReference>
<dbReference type="AlphaFoldDB" id="A0A5C2H8E0"/>
<dbReference type="Pfam" id="PF00290">
    <property type="entry name" value="Trp_syntA"/>
    <property type="match status" value="1"/>
</dbReference>
<dbReference type="NCBIfam" id="TIGR00262">
    <property type="entry name" value="trpA"/>
    <property type="match status" value="1"/>
</dbReference>
<dbReference type="InterPro" id="IPR018204">
    <property type="entry name" value="Trp_synthase_alpha_AS"/>
</dbReference>
<comment type="similarity">
    <text evidence="8 9">Belongs to the TrpA family.</text>
</comment>
<comment type="function">
    <text evidence="8">The alpha subunit is responsible for the aldol cleavage of indoleglycerol phosphate to indole and glyceraldehyde 3-phosphate.</text>
</comment>
<keyword evidence="3 8" id="KW-0028">Amino-acid biosynthesis</keyword>
<dbReference type="OrthoDB" id="9804578at2"/>
<dbReference type="InterPro" id="IPR011060">
    <property type="entry name" value="RibuloseP-bd_barrel"/>
</dbReference>